<dbReference type="EMBL" id="CP046171">
    <property type="protein sequence ID" value="QIS01641.1"/>
    <property type="molecule type" value="Genomic_DNA"/>
</dbReference>
<evidence type="ECO:0000313" key="3">
    <source>
        <dbReference type="Proteomes" id="UP000501705"/>
    </source>
</evidence>
<dbReference type="AlphaFoldDB" id="A0A6G9XL29"/>
<feature type="region of interest" description="Disordered" evidence="1">
    <location>
        <begin position="1"/>
        <end position="26"/>
    </location>
</feature>
<organism evidence="2 3">
    <name type="scientific">Nocardia brasiliensis</name>
    <dbReference type="NCBI Taxonomy" id="37326"/>
    <lineage>
        <taxon>Bacteria</taxon>
        <taxon>Bacillati</taxon>
        <taxon>Actinomycetota</taxon>
        <taxon>Actinomycetes</taxon>
        <taxon>Mycobacteriales</taxon>
        <taxon>Nocardiaceae</taxon>
        <taxon>Nocardia</taxon>
    </lineage>
</organism>
<gene>
    <name evidence="2" type="ORF">F5X71_04375</name>
</gene>
<dbReference type="InterPro" id="IPR046214">
    <property type="entry name" value="DUF6247"/>
</dbReference>
<dbReference type="Proteomes" id="UP000501705">
    <property type="component" value="Chromosome"/>
</dbReference>
<evidence type="ECO:0000313" key="2">
    <source>
        <dbReference type="EMBL" id="QIS01641.1"/>
    </source>
</evidence>
<name>A0A6G9XL29_NOCBR</name>
<accession>A0A6G9XL29</accession>
<dbReference type="Pfam" id="PF19760">
    <property type="entry name" value="DUF6247"/>
    <property type="match status" value="1"/>
</dbReference>
<protein>
    <submittedName>
        <fullName evidence="2">Uncharacterized protein</fullName>
    </submittedName>
</protein>
<dbReference type="RefSeq" id="WP_167460771.1">
    <property type="nucleotide sequence ID" value="NZ_CP046171.1"/>
</dbReference>
<proteinExistence type="predicted"/>
<evidence type="ECO:0000256" key="1">
    <source>
        <dbReference type="SAM" id="MobiDB-lite"/>
    </source>
</evidence>
<reference evidence="2 3" key="1">
    <citation type="journal article" date="2019" name="ACS Chem. Biol.">
        <title>Identification and Mobilization of a Cryptic Antibiotic Biosynthesis Gene Locus from a Human-Pathogenic Nocardia Isolate.</title>
        <authorList>
            <person name="Herisse M."/>
            <person name="Ishida K."/>
            <person name="Porter J.L."/>
            <person name="Howden B."/>
            <person name="Hertweck C."/>
            <person name="Stinear T.P."/>
            <person name="Pidot S.J."/>
        </authorList>
    </citation>
    <scope>NUCLEOTIDE SEQUENCE [LARGE SCALE GENOMIC DNA]</scope>
    <source>
        <strain evidence="2 3">AUSMDU00024985</strain>
    </source>
</reference>
<sequence length="109" mass="12206">MTATYAYDEQPSSGHPLRPGASPQDIRSALLPTDRAEFDSAYEQALVDARKSLDLTELFRTLELWRRTALLQSDRENYRNVVRKAAELITGAAIPEDEPLEVTRAKAGM</sequence>